<comment type="caution">
    <text evidence="1">The sequence shown here is derived from an EMBL/GenBank/DDBJ whole genome shotgun (WGS) entry which is preliminary data.</text>
</comment>
<dbReference type="EMBL" id="CM056744">
    <property type="protein sequence ID" value="KAJ8668444.1"/>
    <property type="molecule type" value="Genomic_DNA"/>
</dbReference>
<accession>A0ACC2NBK9</accession>
<evidence type="ECO:0000313" key="2">
    <source>
        <dbReference type="Proteomes" id="UP001239111"/>
    </source>
</evidence>
<dbReference type="Proteomes" id="UP001239111">
    <property type="component" value="Chromosome 4"/>
</dbReference>
<gene>
    <name evidence="1" type="ORF">QAD02_010107</name>
</gene>
<name>A0ACC2NBK9_9HYME</name>
<sequence>MEIDAEPPICRSLLNDNPSDHHALRKAIQSRNKDMVLHLVKSGIDINYSNNSYLPSQHPLHLAIISRCPVITKILLDRGADTGAKDIINDTPLILAAKIGNMILVEMLLSHNVKNCANDDKLSHLHISCMANKVSVIRKLIMSARGKNINAAVNNGSLFWPGYTPLHFAVHFGCIDAVKYLLKCGADITIGDSRKSTPLHLADSQRNEEIIDLLLAAHRYEFRNPVSSMGISHFHIACTRDNISTVEHFLKLGENANLDVRNTESNDTLNPWNRWRPIYFAVYYRCSDVVRFLLKAGARLDDWYFRHLLEREYENQSSDIFKLIATERSAFNGYYREFNEIADLDLPCINNNVMGLEQFLSTGVTTNPFDYNIPILIGCTPLHLAVKYNSIKATESLLDQGANINVQDYKGETPIHIAFNHRYTELFNLMLKNLNNDIENVTSDEGLTVFHMICTTNQIQVAKKFMRAGLNINAQVGNESVRWAGFTAIHFACLFKQTEMIEFLLQQQAHTSILNDMSLSPYDFIVDHLNPYHPQQKVLKTLYMIITSPSDSVKQFCDGRISPLHLFSIDEIEDLQEMQQYIIQHPNEINDLTHLPRSCSFNRCTPLHLAMLYENYGRVKLLLEYGADPFAKNSENMTPLQFWFNYSEPYLLEYDPVQIESWFMLGTPAQGLTPDHFYIACTMGFLNAVEFILDNVPKEDLRKSYINHCGERGQTPLHSLLNPMYERTSITEIVYLLLKNGADVNVRNYKLETPLLVACSCDEFNDLSIFLKYGADINARDVYGRTALHIMASSRSLENSEKKIISLLENGADINLIDERGYTCLLDLPLQFDEAFDKWNRHQKTKTVIFLKHVKKLQLIGRCVSEMNSGVYSVLAGKFHQDGWYDEESFIRECENELNLMETVRVNHFTSLKDILCKSDRELAIHCENTDLQMMLETENFYEQYPVYGFLVVLQMKCGRVQRSLLVKAKDSLMNLIKVLLPRSCLEEILQYLTNEDLENIIKSEGEKLNLV</sequence>
<organism evidence="1 2">
    <name type="scientific">Eretmocerus hayati</name>
    <dbReference type="NCBI Taxonomy" id="131215"/>
    <lineage>
        <taxon>Eukaryota</taxon>
        <taxon>Metazoa</taxon>
        <taxon>Ecdysozoa</taxon>
        <taxon>Arthropoda</taxon>
        <taxon>Hexapoda</taxon>
        <taxon>Insecta</taxon>
        <taxon>Pterygota</taxon>
        <taxon>Neoptera</taxon>
        <taxon>Endopterygota</taxon>
        <taxon>Hymenoptera</taxon>
        <taxon>Apocrita</taxon>
        <taxon>Proctotrupomorpha</taxon>
        <taxon>Chalcidoidea</taxon>
        <taxon>Aphelinidae</taxon>
        <taxon>Aphelininae</taxon>
        <taxon>Eretmocerus</taxon>
    </lineage>
</organism>
<reference evidence="1" key="1">
    <citation type="submission" date="2023-04" db="EMBL/GenBank/DDBJ databases">
        <title>A chromosome-level genome assembly of the parasitoid wasp Eretmocerus hayati.</title>
        <authorList>
            <person name="Zhong Y."/>
            <person name="Liu S."/>
            <person name="Liu Y."/>
        </authorList>
    </citation>
    <scope>NUCLEOTIDE SEQUENCE</scope>
    <source>
        <strain evidence="1">ZJU_SS_LIU_2023</strain>
    </source>
</reference>
<proteinExistence type="predicted"/>
<keyword evidence="2" id="KW-1185">Reference proteome</keyword>
<protein>
    <submittedName>
        <fullName evidence="1">Uncharacterized protein</fullName>
    </submittedName>
</protein>
<evidence type="ECO:0000313" key="1">
    <source>
        <dbReference type="EMBL" id="KAJ8668444.1"/>
    </source>
</evidence>